<keyword evidence="1" id="KW-1133">Transmembrane helix</keyword>
<gene>
    <name evidence="2" type="ORF">J8A68_005028</name>
</gene>
<evidence type="ECO:0000313" key="3">
    <source>
        <dbReference type="Proteomes" id="UP000694255"/>
    </source>
</evidence>
<dbReference type="GeneID" id="73471828"/>
<dbReference type="AlphaFoldDB" id="A0A8J5QNN4"/>
<protein>
    <submittedName>
        <fullName evidence="2">PHO86</fullName>
    </submittedName>
</protein>
<name>A0A8J5QNN4_9ASCO</name>
<keyword evidence="3" id="KW-1185">Reference proteome</keyword>
<dbReference type="Proteomes" id="UP000694255">
    <property type="component" value="Unassembled WGS sequence"/>
</dbReference>
<dbReference type="RefSeq" id="XP_049261683.1">
    <property type="nucleotide sequence ID" value="XM_049409050.1"/>
</dbReference>
<dbReference type="OrthoDB" id="4082764at2759"/>
<dbReference type="EMBL" id="JAGSYN010000219">
    <property type="protein sequence ID" value="KAG7661450.1"/>
    <property type="molecule type" value="Genomic_DNA"/>
</dbReference>
<organism evidence="2 3">
    <name type="scientific">[Candida] subhashii</name>
    <dbReference type="NCBI Taxonomy" id="561895"/>
    <lineage>
        <taxon>Eukaryota</taxon>
        <taxon>Fungi</taxon>
        <taxon>Dikarya</taxon>
        <taxon>Ascomycota</taxon>
        <taxon>Saccharomycotina</taxon>
        <taxon>Pichiomycetes</taxon>
        <taxon>Debaryomycetaceae</taxon>
        <taxon>Spathaspora</taxon>
    </lineage>
</organism>
<keyword evidence="1" id="KW-0472">Membrane</keyword>
<feature type="transmembrane region" description="Helical" evidence="1">
    <location>
        <begin position="43"/>
        <end position="67"/>
    </location>
</feature>
<keyword evidence="1" id="KW-0812">Transmembrane</keyword>
<accession>A0A8J5QNN4</accession>
<sequence>MKQEYTADQKELCKSPLTPDLSKAARRLHANKYKQLQATLNRFVIWHPIAIIIYTTVIPSILVYKLWEFVEVSDSLLEFVFLLMKNPRDFIFNVVSGFPMIAGIFGIFGFFTFMMGDDMGSIQNKMILGDYNDSLFGFDYRKFMNLDIHTKDKEDKEFLKNGLNTQIIEYYDVPIAICTLVADEKQSTPENFIVKITGLTVLKKYEMVDFDSLLLEWAVLRSHELYDEYAKNKKKVENGTILILIEAYSFDKQLLKTLSKNNFGVMDKTYELNPFTPVLSSGKEKLHQFLSISRDTFGLLLTTNKEDKKVMDNIKDQFLNKEEELIVEHENLPEGIRKRT</sequence>
<feature type="transmembrane region" description="Helical" evidence="1">
    <location>
        <begin position="90"/>
        <end position="116"/>
    </location>
</feature>
<evidence type="ECO:0000313" key="2">
    <source>
        <dbReference type="EMBL" id="KAG7661450.1"/>
    </source>
</evidence>
<dbReference type="InterPro" id="IPR024297">
    <property type="entry name" value="Pho86"/>
</dbReference>
<dbReference type="Pfam" id="PF11124">
    <property type="entry name" value="Pho86"/>
    <property type="match status" value="1"/>
</dbReference>
<proteinExistence type="predicted"/>
<reference evidence="2 3" key="1">
    <citation type="journal article" date="2021" name="DNA Res.">
        <title>Genome analysis of Candida subhashii reveals its hybrid nature and dual mitochondrial genome conformations.</title>
        <authorList>
            <person name="Mixao V."/>
            <person name="Hegedusova E."/>
            <person name="Saus E."/>
            <person name="Pryszcz L.P."/>
            <person name="Cillingova A."/>
            <person name="Nosek J."/>
            <person name="Gabaldon T."/>
        </authorList>
    </citation>
    <scope>NUCLEOTIDE SEQUENCE [LARGE SCALE GENOMIC DNA]</scope>
    <source>
        <strain evidence="2 3">CBS 10753</strain>
    </source>
</reference>
<comment type="caution">
    <text evidence="2">The sequence shown here is derived from an EMBL/GenBank/DDBJ whole genome shotgun (WGS) entry which is preliminary data.</text>
</comment>
<evidence type="ECO:0000256" key="1">
    <source>
        <dbReference type="SAM" id="Phobius"/>
    </source>
</evidence>